<evidence type="ECO:0000259" key="2">
    <source>
        <dbReference type="Pfam" id="PF19289"/>
    </source>
</evidence>
<dbReference type="Pfam" id="PF01523">
    <property type="entry name" value="PmbA_TldD_1st"/>
    <property type="match status" value="1"/>
</dbReference>
<protein>
    <submittedName>
        <fullName evidence="3">Peptidase U62 modulator of DNA gyrase</fullName>
    </submittedName>
</protein>
<dbReference type="eggNOG" id="arCOG00322">
    <property type="taxonomic scope" value="Archaea"/>
</dbReference>
<dbReference type="OrthoDB" id="84520at2157"/>
<feature type="domain" description="Metalloprotease TldD/E N-terminal" evidence="1">
    <location>
        <begin position="20"/>
        <end position="79"/>
    </location>
</feature>
<dbReference type="InterPro" id="IPR002510">
    <property type="entry name" value="Metalloprtase-TldD/E_N"/>
</dbReference>
<reference evidence="3 4" key="1">
    <citation type="submission" date="2007-10" db="EMBL/GenBank/DDBJ databases">
        <title>Complete sequence of Caldivirga maquilingensis IC-167.</title>
        <authorList>
            <consortium name="US DOE Joint Genome Institute"/>
            <person name="Copeland A."/>
            <person name="Lucas S."/>
            <person name="Lapidus A."/>
            <person name="Barry K."/>
            <person name="Glavina del Rio T."/>
            <person name="Dalin E."/>
            <person name="Tice H."/>
            <person name="Pitluck S."/>
            <person name="Saunders E."/>
            <person name="Brettin T."/>
            <person name="Bruce D."/>
            <person name="Detter J.C."/>
            <person name="Han C."/>
            <person name="Schmutz J."/>
            <person name="Larimer F."/>
            <person name="Land M."/>
            <person name="Hauser L."/>
            <person name="Kyrpides N."/>
            <person name="Ivanova N."/>
            <person name="Biddle J.F."/>
            <person name="Zhang Z."/>
            <person name="Fitz-Gibbon S.T."/>
            <person name="Lowe T.M."/>
            <person name="Saltikov C."/>
            <person name="House C.H."/>
            <person name="Richardson P."/>
        </authorList>
    </citation>
    <scope>NUCLEOTIDE SEQUENCE [LARGE SCALE GENOMIC DNA]</scope>
    <source>
        <strain evidence="4">ATCC 700844 / DSM 13496 / JCM 10307 / IC-167</strain>
    </source>
</reference>
<dbReference type="InterPro" id="IPR035068">
    <property type="entry name" value="TldD/PmbA_N"/>
</dbReference>
<dbReference type="Proteomes" id="UP000001137">
    <property type="component" value="Chromosome"/>
</dbReference>
<dbReference type="SUPFAM" id="SSF111283">
    <property type="entry name" value="Putative modulator of DNA gyrase, PmbA/TldD"/>
    <property type="match status" value="1"/>
</dbReference>
<organism evidence="3 4">
    <name type="scientific">Caldivirga maquilingensis (strain ATCC 700844 / DSM 13496 / JCM 10307 / IC-167)</name>
    <dbReference type="NCBI Taxonomy" id="397948"/>
    <lineage>
        <taxon>Archaea</taxon>
        <taxon>Thermoproteota</taxon>
        <taxon>Thermoprotei</taxon>
        <taxon>Thermoproteales</taxon>
        <taxon>Thermoproteaceae</taxon>
        <taxon>Caldivirga</taxon>
    </lineage>
</organism>
<dbReference type="AlphaFoldDB" id="A8M9G1"/>
<dbReference type="KEGG" id="cma:Cmaq_1557"/>
<dbReference type="RefSeq" id="WP_012186599.1">
    <property type="nucleotide sequence ID" value="NC_009954.1"/>
</dbReference>
<dbReference type="EMBL" id="CP000852">
    <property type="protein sequence ID" value="ABW02380.1"/>
    <property type="molecule type" value="Genomic_DNA"/>
</dbReference>
<dbReference type="PANTHER" id="PTHR43666:SF1">
    <property type="entry name" value="CONSERVED PROTEIN"/>
    <property type="match status" value="1"/>
</dbReference>
<dbReference type="GeneID" id="5709904"/>
<evidence type="ECO:0000259" key="1">
    <source>
        <dbReference type="Pfam" id="PF01523"/>
    </source>
</evidence>
<dbReference type="STRING" id="397948.Cmaq_1557"/>
<evidence type="ECO:0000313" key="3">
    <source>
        <dbReference type="EMBL" id="ABW02380.1"/>
    </source>
</evidence>
<dbReference type="Pfam" id="PF19289">
    <property type="entry name" value="PmbA_TldD_3rd"/>
    <property type="match status" value="1"/>
</dbReference>
<dbReference type="InterPro" id="IPR036059">
    <property type="entry name" value="TldD/PmbA_sf"/>
</dbReference>
<proteinExistence type="predicted"/>
<accession>A8M9G1</accession>
<dbReference type="InterPro" id="IPR045569">
    <property type="entry name" value="Metalloprtase-TldD/E_C"/>
</dbReference>
<dbReference type="Gene3D" id="3.30.2290.10">
    <property type="entry name" value="PmbA/TldD superfamily"/>
    <property type="match status" value="1"/>
</dbReference>
<sequence>MDAETIVKLALKTGFNEAVAVVRVSKWRMLRIANNEASVFNYWIDEWASVYLTKDRRIYTFHTSNLSEDAIKVKLNEALSVISRLNEDPEYVPVTHQGSVSTWDSYDSSIEDAEEKVIDMVKEAIDASLSEGSVRNAGAFTYGVSESMYSDHTGLNLNWKGTFFNLAIRAFHNDPELSSMDALTGRRLSDIDAKGLGSRVGFMLSLASKLPKTSVEGRFRVIMSPLVAGHLYSIISNSWMNAYNVLRNLSPLGVKDIGNKVASEPLTLIDLSADPSRVGSEPVDFEGNQTSNVTLVKNGVLSSFITNNRTASKLSGKSTGNAAHGWLTPSIRHLHIGPGSLKDDPQSMFNELGNGVFVQNNWYTRFQNIREGIFSTVCRDVVLLIENGEPKYVLKGVRISDRFNTLLNNYMDSTGKPTQVFWWDMHVPSTVPYILVDKVNITKSFESR</sequence>
<evidence type="ECO:0000313" key="4">
    <source>
        <dbReference type="Proteomes" id="UP000001137"/>
    </source>
</evidence>
<dbReference type="PANTHER" id="PTHR43666">
    <property type="entry name" value="TLDD PROTEIN"/>
    <property type="match status" value="1"/>
</dbReference>
<dbReference type="GO" id="GO:0006508">
    <property type="term" value="P:proteolysis"/>
    <property type="evidence" value="ECO:0007669"/>
    <property type="project" value="InterPro"/>
</dbReference>
<keyword evidence="4" id="KW-1185">Reference proteome</keyword>
<feature type="domain" description="Metalloprotease TldD/E C-terminal" evidence="2">
    <location>
        <begin position="217"/>
        <end position="442"/>
    </location>
</feature>
<name>A8M9G1_CALMQ</name>
<dbReference type="GO" id="GO:0008237">
    <property type="term" value="F:metallopeptidase activity"/>
    <property type="evidence" value="ECO:0007669"/>
    <property type="project" value="InterPro"/>
</dbReference>
<gene>
    <name evidence="3" type="ordered locus">Cmaq_1557</name>
</gene>
<dbReference type="HOGENOM" id="CLU_026425_4_1_2"/>